<accession>A0A3A2ZZG2</accession>
<dbReference type="EMBL" id="MVGC01000015">
    <property type="protein sequence ID" value="RJE26767.1"/>
    <property type="molecule type" value="Genomic_DNA"/>
</dbReference>
<reference evidence="3" key="1">
    <citation type="submission" date="2017-02" db="EMBL/GenBank/DDBJ databases">
        <authorList>
            <person name="Tafer H."/>
            <person name="Lopandic K."/>
        </authorList>
    </citation>
    <scope>NUCLEOTIDE SEQUENCE [LARGE SCALE GENOMIC DNA]</scope>
    <source>
        <strain evidence="3">CBS 366.77</strain>
    </source>
</reference>
<evidence type="ECO:0000259" key="1">
    <source>
        <dbReference type="Pfam" id="PF03061"/>
    </source>
</evidence>
<dbReference type="InterPro" id="IPR052061">
    <property type="entry name" value="PTE-AB_protein"/>
</dbReference>
<dbReference type="STRING" id="2070753.A0A3A2ZZG2"/>
<comment type="caution">
    <text evidence="2">The sequence shown here is derived from an EMBL/GenBank/DDBJ whole genome shotgun (WGS) entry which is preliminary data.</text>
</comment>
<evidence type="ECO:0000313" key="3">
    <source>
        <dbReference type="Proteomes" id="UP000266188"/>
    </source>
</evidence>
<dbReference type="Gene3D" id="3.10.129.10">
    <property type="entry name" value="Hotdog Thioesterase"/>
    <property type="match status" value="1"/>
</dbReference>
<evidence type="ECO:0000313" key="2">
    <source>
        <dbReference type="EMBL" id="RJE26767.1"/>
    </source>
</evidence>
<keyword evidence="3" id="KW-1185">Reference proteome</keyword>
<dbReference type="Proteomes" id="UP000266188">
    <property type="component" value="Unassembled WGS sequence"/>
</dbReference>
<dbReference type="AlphaFoldDB" id="A0A3A2ZZG2"/>
<feature type="domain" description="Thioesterase" evidence="1">
    <location>
        <begin position="94"/>
        <end position="164"/>
    </location>
</feature>
<name>A0A3A2ZZG2_9EURO</name>
<gene>
    <name evidence="2" type="ORF">PHISCL_00899</name>
</gene>
<dbReference type="CDD" id="cd03443">
    <property type="entry name" value="PaaI_thioesterase"/>
    <property type="match status" value="1"/>
</dbReference>
<dbReference type="InterPro" id="IPR006683">
    <property type="entry name" value="Thioestr_dom"/>
</dbReference>
<dbReference type="InterPro" id="IPR029069">
    <property type="entry name" value="HotDog_dom_sf"/>
</dbReference>
<organism evidence="2 3">
    <name type="scientific">Aspergillus sclerotialis</name>
    <dbReference type="NCBI Taxonomy" id="2070753"/>
    <lineage>
        <taxon>Eukaryota</taxon>
        <taxon>Fungi</taxon>
        <taxon>Dikarya</taxon>
        <taxon>Ascomycota</taxon>
        <taxon>Pezizomycotina</taxon>
        <taxon>Eurotiomycetes</taxon>
        <taxon>Eurotiomycetidae</taxon>
        <taxon>Eurotiales</taxon>
        <taxon>Aspergillaceae</taxon>
        <taxon>Aspergillus</taxon>
        <taxon>Aspergillus subgen. Polypaecilum</taxon>
    </lineage>
</organism>
<dbReference type="PANTHER" id="PTHR47260:SF1">
    <property type="entry name" value="UPF0644 PROTEIN PB2B4.06"/>
    <property type="match status" value="1"/>
</dbReference>
<dbReference type="SUPFAM" id="SSF54637">
    <property type="entry name" value="Thioesterase/thiol ester dehydrase-isomerase"/>
    <property type="match status" value="1"/>
</dbReference>
<proteinExistence type="predicted"/>
<dbReference type="PANTHER" id="PTHR47260">
    <property type="entry name" value="UPF0644 PROTEIN PB2B4.06"/>
    <property type="match status" value="1"/>
</dbReference>
<sequence>MSRSLPFQPSDHVKRMEDLLQNNSLVRSLRANPSIYETRLYEEVPAAIRDILFTRRDFLGPGKITFDPLVFINKSLRSLTVIIHLGSDLSGWPGLIHGGMLATVMDEACGMCVRLRLPDQTPVTVQLAVKYQKPAPADEIYVLETKLVQAEGNTSWVEGSMRALGEDVGTQPLPRQAVVTVRSEYRHIRAMAQI</sequence>
<dbReference type="OrthoDB" id="506431at2759"/>
<dbReference type="Pfam" id="PF03061">
    <property type="entry name" value="4HBT"/>
    <property type="match status" value="1"/>
</dbReference>
<protein>
    <submittedName>
        <fullName evidence="2">Thioesterase family</fullName>
    </submittedName>
</protein>